<reference evidence="1" key="3">
    <citation type="journal article" date="2021" name="Syst. Appl. Microbiol.">
        <title>Roseomonas hellenica sp. nov., isolated from roots of wild-growing Alkanna tinctoria.</title>
        <authorList>
            <person name="Rat A."/>
            <person name="Naranjo H.D."/>
            <person name="Lebbe L."/>
            <person name="Cnockaert M."/>
            <person name="Krigas N."/>
            <person name="Grigoriadou K."/>
            <person name="Maloupa E."/>
            <person name="Willems A."/>
        </authorList>
    </citation>
    <scope>NUCLEOTIDE SEQUENCE</scope>
    <source>
        <strain evidence="1">LMG 31161</strain>
    </source>
</reference>
<dbReference type="SUPFAM" id="SSF52980">
    <property type="entry name" value="Restriction endonuclease-like"/>
    <property type="match status" value="1"/>
</dbReference>
<organism evidence="1 4">
    <name type="scientific">Neoroseomonas oryzicola</name>
    <dbReference type="NCBI Taxonomy" id="535904"/>
    <lineage>
        <taxon>Bacteria</taxon>
        <taxon>Pseudomonadati</taxon>
        <taxon>Pseudomonadota</taxon>
        <taxon>Alphaproteobacteria</taxon>
        <taxon>Acetobacterales</taxon>
        <taxon>Acetobacteraceae</taxon>
        <taxon>Neoroseomonas</taxon>
    </lineage>
</organism>
<proteinExistence type="predicted"/>
<dbReference type="RefSeq" id="WP_168040483.1">
    <property type="nucleotide sequence ID" value="NZ_JAAEDK010000008.1"/>
</dbReference>
<name>A0A9X9WE66_9PROT</name>
<protein>
    <submittedName>
        <fullName evidence="1">Uncharacterized protein</fullName>
    </submittedName>
</protein>
<gene>
    <name evidence="2" type="ORF">GWK15_06860</name>
    <name evidence="1" type="ORF">GXW75_05150</name>
</gene>
<keyword evidence="3" id="KW-1185">Reference proteome</keyword>
<reference evidence="2 3" key="2">
    <citation type="submission" date="2020-02" db="EMBL/GenBank/DDBJ databases">
        <authorList>
            <person name="Sun Q."/>
            <person name="Inoue M."/>
        </authorList>
    </citation>
    <scope>NUCLEOTIDE SEQUENCE [LARGE SCALE GENOMIC DNA]</scope>
    <source>
        <strain evidence="2 3">KCTC 22478</strain>
    </source>
</reference>
<reference evidence="1" key="1">
    <citation type="submission" date="2020-01" db="EMBL/GenBank/DDBJ databases">
        <authorList>
            <person name="Rat A."/>
        </authorList>
    </citation>
    <scope>NUCLEOTIDE SEQUENCE</scope>
    <source>
        <strain evidence="1">LMG 31161</strain>
    </source>
</reference>
<dbReference type="EMBL" id="JAAVUP010000002">
    <property type="protein sequence ID" value="NKE16657.1"/>
    <property type="molecule type" value="Genomic_DNA"/>
</dbReference>
<sequence length="143" mass="15766">MAALVASSAVEAVVRATLAARGYRVSEPRRNGETGVDIEAVLQGERIFIEAIAFKSSPPARAKDFYEAFFRAASRADDAGARLVIALPSRFGRGLRQRAAAIGRAWPRIGAAFPELEIWLVDTEASAVREFRWNDWCEPDFQP</sequence>
<evidence type="ECO:0000313" key="1">
    <source>
        <dbReference type="EMBL" id="MBR0658626.1"/>
    </source>
</evidence>
<dbReference type="AlphaFoldDB" id="A0A9X9WE66"/>
<comment type="caution">
    <text evidence="1">The sequence shown here is derived from an EMBL/GenBank/DDBJ whole genome shotgun (WGS) entry which is preliminary data.</text>
</comment>
<evidence type="ECO:0000313" key="3">
    <source>
        <dbReference type="Proteomes" id="UP000746741"/>
    </source>
</evidence>
<dbReference type="Proteomes" id="UP001138708">
    <property type="component" value="Unassembled WGS sequence"/>
</dbReference>
<dbReference type="Proteomes" id="UP000746741">
    <property type="component" value="Unassembled WGS sequence"/>
</dbReference>
<accession>A0A9X9WE66</accession>
<evidence type="ECO:0000313" key="4">
    <source>
        <dbReference type="Proteomes" id="UP001138708"/>
    </source>
</evidence>
<evidence type="ECO:0000313" key="2">
    <source>
        <dbReference type="EMBL" id="NKE16657.1"/>
    </source>
</evidence>
<dbReference type="EMBL" id="JAAEDK010000008">
    <property type="protein sequence ID" value="MBR0658626.1"/>
    <property type="molecule type" value="Genomic_DNA"/>
</dbReference>
<dbReference type="InterPro" id="IPR011335">
    <property type="entry name" value="Restrct_endonuc-II-like"/>
</dbReference>